<evidence type="ECO:0000256" key="3">
    <source>
        <dbReference type="ARBA" id="ARBA00066833"/>
    </source>
</evidence>
<dbReference type="PANTHER" id="PTHR43113">
    <property type="entry name" value="NUCLEOSIDE-DIPHOSPHATE-SUGAR EPIMERASE"/>
    <property type="match status" value="1"/>
</dbReference>
<evidence type="ECO:0000256" key="1">
    <source>
        <dbReference type="ARBA" id="ARBA00000177"/>
    </source>
</evidence>
<evidence type="ECO:0000256" key="5">
    <source>
        <dbReference type="SAM" id="MobiDB-lite"/>
    </source>
</evidence>
<keyword evidence="2" id="KW-0456">Lyase</keyword>
<evidence type="ECO:0000313" key="6">
    <source>
        <dbReference type="EMBL" id="KCW59824.1"/>
    </source>
</evidence>
<dbReference type="PROSITE" id="PS00166">
    <property type="entry name" value="ENOYL_COA_HYDRATASE"/>
    <property type="match status" value="1"/>
</dbReference>
<reference evidence="6" key="1">
    <citation type="submission" date="2013-07" db="EMBL/GenBank/DDBJ databases">
        <title>The genome of Eucalyptus grandis.</title>
        <authorList>
            <person name="Schmutz J."/>
            <person name="Hayes R."/>
            <person name="Myburg A."/>
            <person name="Tuskan G."/>
            <person name="Grattapaglia D."/>
            <person name="Rokhsar D.S."/>
        </authorList>
    </citation>
    <scope>NUCLEOTIDE SEQUENCE</scope>
    <source>
        <tissue evidence="6">Leaf extractions</tissue>
    </source>
</reference>
<dbReference type="InterPro" id="IPR018376">
    <property type="entry name" value="Enoyl-CoA_hyd/isom_CS"/>
</dbReference>
<dbReference type="PANTHER" id="PTHR43113:SF1">
    <property type="entry name" value="1,4-DIHYDROXY-2-NAPHTHOYL-COA SYNTHASE, PEROXISOMAL"/>
    <property type="match status" value="1"/>
</dbReference>
<comment type="catalytic activity">
    <reaction evidence="1">
        <text>2-succinylbenzoyl-CoA + H(+) = 1,4-dihydroxy-2-naphthoyl-CoA + H2O</text>
        <dbReference type="Rhea" id="RHEA:26562"/>
        <dbReference type="ChEBI" id="CHEBI:15377"/>
        <dbReference type="ChEBI" id="CHEBI:15378"/>
        <dbReference type="ChEBI" id="CHEBI:57364"/>
        <dbReference type="ChEBI" id="CHEBI:58897"/>
        <dbReference type="EC" id="4.1.3.36"/>
    </reaction>
</comment>
<sequence>MGDHTFLHGYIFQKMLPSPKMKENHRESESASLATACFHLPPPPMADTSDEGMHAVARRVAAVANHLSPPDPAPKAGRSSVSARPCGGGGGGASMKDSYQRIHGEVPDHPVVWRTADDGSGPEFTDVIYEKAVGEGIAKITINRPERRNAFRPKTVKELSRAFNDARDDVSIGVIILTGKGTKAFCSGGDQALRTKDGYADPDDVGRLNVLDLQVQIRRLPKPVIAMVAGYAIGGGHILHMVCDLTIAADNAIFGQTGPKVGSFDAGYGSSIMSRLVGPKKAREMWFLARFYTASEADKMGLVNIVVPLENLEQETIKWCREILRNSPTAIRVLKSALNAVDDGHAGLQELAGDATLLFYGTEEGNEGKTAYMQKRRPDFSKFPRLP</sequence>
<dbReference type="STRING" id="71139.A0A059B1B5"/>
<comment type="similarity">
    <text evidence="4">Belongs to the enoyl-CoA hydratase/isomerase family.</text>
</comment>
<dbReference type="SUPFAM" id="SSF52096">
    <property type="entry name" value="ClpP/crotonase"/>
    <property type="match status" value="1"/>
</dbReference>
<dbReference type="eggNOG" id="KOG1680">
    <property type="taxonomic scope" value="Eukaryota"/>
</dbReference>
<dbReference type="GO" id="GO:0008935">
    <property type="term" value="F:1,4-dihydroxy-2-naphthoyl-CoA synthase activity"/>
    <property type="evidence" value="ECO:0000318"/>
    <property type="project" value="GO_Central"/>
</dbReference>
<dbReference type="Pfam" id="PF00378">
    <property type="entry name" value="ECH_1"/>
    <property type="match status" value="1"/>
</dbReference>
<dbReference type="InterPro" id="IPR014748">
    <property type="entry name" value="Enoyl-CoA_hydra_C"/>
</dbReference>
<name>A0A059B1B5_EUCGR</name>
<dbReference type="NCBIfam" id="TIGR01929">
    <property type="entry name" value="menB"/>
    <property type="match status" value="1"/>
</dbReference>
<dbReference type="GO" id="GO:0009234">
    <property type="term" value="P:menaquinone biosynthetic process"/>
    <property type="evidence" value="ECO:0000318"/>
    <property type="project" value="GO_Central"/>
</dbReference>
<evidence type="ECO:0000256" key="4">
    <source>
        <dbReference type="RuleBase" id="RU003707"/>
    </source>
</evidence>
<proteinExistence type="inferred from homology"/>
<dbReference type="EC" id="4.1.3.36" evidence="3"/>
<dbReference type="GO" id="GO:0005777">
    <property type="term" value="C:peroxisome"/>
    <property type="evidence" value="ECO:0000318"/>
    <property type="project" value="GO_Central"/>
</dbReference>
<dbReference type="InterPro" id="IPR001753">
    <property type="entry name" value="Enoyl-CoA_hydra/iso"/>
</dbReference>
<dbReference type="InterPro" id="IPR029045">
    <property type="entry name" value="ClpP/crotonase-like_dom_sf"/>
</dbReference>
<dbReference type="FunFam" id="3.90.226.10:FF:000003">
    <property type="entry name" value="1,4-dihydroxy-2-naphthoyl-CoA synthase"/>
    <property type="match status" value="1"/>
</dbReference>
<dbReference type="Gene3D" id="3.90.226.10">
    <property type="entry name" value="2-enoyl-CoA Hydratase, Chain A, domain 1"/>
    <property type="match status" value="1"/>
</dbReference>
<accession>A0A059B1B5</accession>
<dbReference type="HAMAP" id="MF_01934">
    <property type="entry name" value="MenB"/>
    <property type="match status" value="1"/>
</dbReference>
<dbReference type="Gene3D" id="1.10.12.10">
    <property type="entry name" value="Lyase 2-enoyl-coa Hydratase, Chain A, domain 2"/>
    <property type="match status" value="1"/>
</dbReference>
<organism evidence="6">
    <name type="scientific">Eucalyptus grandis</name>
    <name type="common">Flooded gum</name>
    <dbReference type="NCBI Taxonomy" id="71139"/>
    <lineage>
        <taxon>Eukaryota</taxon>
        <taxon>Viridiplantae</taxon>
        <taxon>Streptophyta</taxon>
        <taxon>Embryophyta</taxon>
        <taxon>Tracheophyta</taxon>
        <taxon>Spermatophyta</taxon>
        <taxon>Magnoliopsida</taxon>
        <taxon>eudicotyledons</taxon>
        <taxon>Gunneridae</taxon>
        <taxon>Pentapetalae</taxon>
        <taxon>rosids</taxon>
        <taxon>malvids</taxon>
        <taxon>Myrtales</taxon>
        <taxon>Myrtaceae</taxon>
        <taxon>Myrtoideae</taxon>
        <taxon>Eucalypteae</taxon>
        <taxon>Eucalyptus</taxon>
    </lineage>
</organism>
<dbReference type="FunFam" id="1.10.12.10:FF:000003">
    <property type="entry name" value="1,4-dihydroxy-2-naphthoyl-CoA synthase"/>
    <property type="match status" value="1"/>
</dbReference>
<dbReference type="EMBL" id="KK198760">
    <property type="protein sequence ID" value="KCW59824.1"/>
    <property type="molecule type" value="Genomic_DNA"/>
</dbReference>
<dbReference type="Gramene" id="KCW59824">
    <property type="protein sequence ID" value="KCW59824"/>
    <property type="gene ID" value="EUGRSUZ_H02570"/>
</dbReference>
<protein>
    <recommendedName>
        <fullName evidence="3">1,4-dihydroxy-2-naphthoyl-CoA synthase</fullName>
        <ecNumber evidence="3">4.1.3.36</ecNumber>
    </recommendedName>
</protein>
<gene>
    <name evidence="6" type="ORF">EUGRSUZ_H02570</name>
</gene>
<dbReference type="InterPro" id="IPR010198">
    <property type="entry name" value="DHNA-CoA_synthase_MenB"/>
</dbReference>
<dbReference type="AlphaFoldDB" id="A0A059B1B5"/>
<dbReference type="NCBIfam" id="NF005637">
    <property type="entry name" value="PRK07396.1"/>
    <property type="match status" value="1"/>
</dbReference>
<dbReference type="FunCoup" id="A0A059B1B5">
    <property type="interactions" value="930"/>
</dbReference>
<evidence type="ECO:0000256" key="2">
    <source>
        <dbReference type="ARBA" id="ARBA00023239"/>
    </source>
</evidence>
<dbReference type="OMA" id="FCDARED"/>
<dbReference type="CDD" id="cd06558">
    <property type="entry name" value="crotonase-like"/>
    <property type="match status" value="1"/>
</dbReference>
<feature type="region of interest" description="Disordered" evidence="5">
    <location>
        <begin position="66"/>
        <end position="98"/>
    </location>
</feature>
<dbReference type="InParanoid" id="A0A059B1B5"/>